<evidence type="ECO:0000313" key="3">
    <source>
        <dbReference type="Proteomes" id="UP001198182"/>
    </source>
</evidence>
<proteinExistence type="predicted"/>
<dbReference type="Gene3D" id="3.40.50.2000">
    <property type="entry name" value="Glycogen Phosphorylase B"/>
    <property type="match status" value="2"/>
</dbReference>
<dbReference type="InterPro" id="IPR001296">
    <property type="entry name" value="Glyco_trans_1"/>
</dbReference>
<evidence type="ECO:0000259" key="1">
    <source>
        <dbReference type="Pfam" id="PF00534"/>
    </source>
</evidence>
<dbReference type="GO" id="GO:0016757">
    <property type="term" value="F:glycosyltransferase activity"/>
    <property type="evidence" value="ECO:0007669"/>
    <property type="project" value="InterPro"/>
</dbReference>
<name>A0AAE3JFV7_9FIRM</name>
<comment type="caution">
    <text evidence="2">The sequence shown here is derived from an EMBL/GenBank/DDBJ whole genome shotgun (WGS) entry which is preliminary data.</text>
</comment>
<dbReference type="EMBL" id="JAJEQR010000008">
    <property type="protein sequence ID" value="MCC2230126.1"/>
    <property type="molecule type" value="Genomic_DNA"/>
</dbReference>
<dbReference type="AlphaFoldDB" id="A0AAE3JFV7"/>
<accession>A0AAE3JFV7</accession>
<dbReference type="SUPFAM" id="SSF53756">
    <property type="entry name" value="UDP-Glycosyltransferase/glycogen phosphorylase"/>
    <property type="match status" value="1"/>
</dbReference>
<dbReference type="PANTHER" id="PTHR12526:SF630">
    <property type="entry name" value="GLYCOSYLTRANSFERASE"/>
    <property type="match status" value="1"/>
</dbReference>
<dbReference type="PANTHER" id="PTHR12526">
    <property type="entry name" value="GLYCOSYLTRANSFERASE"/>
    <property type="match status" value="1"/>
</dbReference>
<keyword evidence="3" id="KW-1185">Reference proteome</keyword>
<gene>
    <name evidence="2" type="ORF">LKD81_03805</name>
</gene>
<reference evidence="2" key="1">
    <citation type="submission" date="2021-10" db="EMBL/GenBank/DDBJ databases">
        <title>Anaerobic single-cell dispensing facilitates the cultivation of human gut bacteria.</title>
        <authorList>
            <person name="Afrizal A."/>
        </authorList>
    </citation>
    <scope>NUCLEOTIDE SEQUENCE</scope>
    <source>
        <strain evidence="2">CLA-AA-H215</strain>
    </source>
</reference>
<evidence type="ECO:0000313" key="2">
    <source>
        <dbReference type="EMBL" id="MCC2230126.1"/>
    </source>
</evidence>
<dbReference type="Proteomes" id="UP001198182">
    <property type="component" value="Unassembled WGS sequence"/>
</dbReference>
<dbReference type="CDD" id="cd03811">
    <property type="entry name" value="GT4_GT28_WabH-like"/>
    <property type="match status" value="1"/>
</dbReference>
<dbReference type="RefSeq" id="WP_308452836.1">
    <property type="nucleotide sequence ID" value="NZ_JAJEQR010000008.1"/>
</dbReference>
<sequence length="408" mass="45497">MKQKILFVCNNLNHGGIPRALVNLLQEIAGSCEIDLLLFYPSGSYLTQMPESVRILHGEGLLPLLGIPQDDLQRKSRPQALLRAILVAMSRLFGNSLARRIVYASVPELSGYDAAVSFAQDNSDHAFAVGCNDYVLRKVKAARKIAFVHCDFEHYGGNTPGVRESYRQFDRIACVSEGCREAFLRVLPELADRTLVVENCTDYEAVRAMADAADESGMDKGAGNRLPENIESQLDAARRFRMVTVARMNPEKGCLRALPEVAALMEEYPALTWELIGDGPDRATMEAAVQTAGLSERIRFYGMKDNPYPYVKRAGLFFLPSIHEAAPMVFEEARALGVPVLTTRTLSAQHMVADRKSGWVCENSAKGIHDGLRFVLEHPEAWLQMRDSLPERPFDNTVSHREWEELIG</sequence>
<dbReference type="Pfam" id="PF00534">
    <property type="entry name" value="Glycos_transf_1"/>
    <property type="match status" value="1"/>
</dbReference>
<feature type="domain" description="Glycosyl transferase family 1" evidence="1">
    <location>
        <begin position="237"/>
        <end position="382"/>
    </location>
</feature>
<protein>
    <submittedName>
        <fullName evidence="2">Glycosyltransferase</fullName>
    </submittedName>
</protein>
<organism evidence="2 3">
    <name type="scientific">Hominifimenecus microfluidus</name>
    <dbReference type="NCBI Taxonomy" id="2885348"/>
    <lineage>
        <taxon>Bacteria</taxon>
        <taxon>Bacillati</taxon>
        <taxon>Bacillota</taxon>
        <taxon>Clostridia</taxon>
        <taxon>Lachnospirales</taxon>
        <taxon>Lachnospiraceae</taxon>
        <taxon>Hominifimenecus</taxon>
    </lineage>
</organism>